<dbReference type="SMART" id="SM00886">
    <property type="entry name" value="Dabb"/>
    <property type="match status" value="1"/>
</dbReference>
<dbReference type="Pfam" id="PF07876">
    <property type="entry name" value="Dabb"/>
    <property type="match status" value="1"/>
</dbReference>
<sequence length="95" mass="10789">MIKHIVLFKLKDASPQGVERTAAVLRGLEGKVEQLRGLEVGIDVVRSQRSYDIALIATFDSLEDLEGYQVHPEHKKVIEHMTQVRESQVAVDFEF</sequence>
<dbReference type="OrthoDB" id="9808130at2"/>
<evidence type="ECO:0000313" key="2">
    <source>
        <dbReference type="EMBL" id="KFM98392.1"/>
    </source>
</evidence>
<dbReference type="AlphaFoldDB" id="A0A090YKD9"/>
<dbReference type="InterPro" id="IPR013097">
    <property type="entry name" value="Dabb"/>
</dbReference>
<dbReference type="PROSITE" id="PS51502">
    <property type="entry name" value="S_R_A_B_BARREL"/>
    <property type="match status" value="1"/>
</dbReference>
<dbReference type="EMBL" id="JMQA01000040">
    <property type="protein sequence ID" value="KFM98392.1"/>
    <property type="molecule type" value="Genomic_DNA"/>
</dbReference>
<organism evidence="2 3">
    <name type="scientific">Paenibacillus macerans</name>
    <name type="common">Bacillus macerans</name>
    <dbReference type="NCBI Taxonomy" id="44252"/>
    <lineage>
        <taxon>Bacteria</taxon>
        <taxon>Bacillati</taxon>
        <taxon>Bacillota</taxon>
        <taxon>Bacilli</taxon>
        <taxon>Bacillales</taxon>
        <taxon>Paenibacillaceae</taxon>
        <taxon>Paenibacillus</taxon>
    </lineage>
</organism>
<gene>
    <name evidence="2" type="ORF">DJ90_4351</name>
</gene>
<accession>A0A090YKD9</accession>
<dbReference type="Proteomes" id="UP000029278">
    <property type="component" value="Unassembled WGS sequence"/>
</dbReference>
<evidence type="ECO:0000313" key="3">
    <source>
        <dbReference type="Proteomes" id="UP000029278"/>
    </source>
</evidence>
<dbReference type="InterPro" id="IPR011008">
    <property type="entry name" value="Dimeric_a/b-barrel"/>
</dbReference>
<dbReference type="HOGENOM" id="CLU_080664_3_1_9"/>
<dbReference type="GeneID" id="77008437"/>
<dbReference type="PANTHER" id="PTHR37832">
    <property type="entry name" value="BLL2683 PROTEIN"/>
    <property type="match status" value="1"/>
</dbReference>
<name>A0A090YKD9_PAEMA</name>
<dbReference type="STRING" id="44252.DJ90_4351"/>
<feature type="domain" description="Stress-response A/B barrel" evidence="1">
    <location>
        <begin position="2"/>
        <end position="93"/>
    </location>
</feature>
<keyword evidence="3" id="KW-1185">Reference proteome</keyword>
<protein>
    <submittedName>
        <fullName evidence="2">Stress responsive A/B Barrel domain protein</fullName>
    </submittedName>
</protein>
<proteinExistence type="predicted"/>
<dbReference type="Gene3D" id="3.30.70.100">
    <property type="match status" value="1"/>
</dbReference>
<reference evidence="2 3" key="1">
    <citation type="submission" date="2014-04" db="EMBL/GenBank/DDBJ databases">
        <authorList>
            <person name="Bishop-Lilly K.A."/>
            <person name="Broomall S.M."/>
            <person name="Chain P.S."/>
            <person name="Chertkov O."/>
            <person name="Coyne S.R."/>
            <person name="Daligault H.E."/>
            <person name="Davenport K.W."/>
            <person name="Erkkila T."/>
            <person name="Frey K.G."/>
            <person name="Gibbons H.S."/>
            <person name="Gu W."/>
            <person name="Jaissle J."/>
            <person name="Johnson S.L."/>
            <person name="Koroleva G.I."/>
            <person name="Ladner J.T."/>
            <person name="Lo C.-C."/>
            <person name="Minogue T.D."/>
            <person name="Munk C."/>
            <person name="Palacios G.F."/>
            <person name="Redden C.L."/>
            <person name="Rosenzweig C.N."/>
            <person name="Scholz M.B."/>
            <person name="Teshima H."/>
            <person name="Xu Y."/>
        </authorList>
    </citation>
    <scope>NUCLEOTIDE SEQUENCE [LARGE SCALE GENOMIC DNA]</scope>
    <source>
        <strain evidence="2 3">8244</strain>
    </source>
</reference>
<comment type="caution">
    <text evidence="2">The sequence shown here is derived from an EMBL/GenBank/DDBJ whole genome shotgun (WGS) entry which is preliminary data.</text>
</comment>
<dbReference type="RefSeq" id="WP_036624338.1">
    <property type="nucleotide sequence ID" value="NZ_JAKOBR010000084.1"/>
</dbReference>
<dbReference type="SUPFAM" id="SSF54909">
    <property type="entry name" value="Dimeric alpha+beta barrel"/>
    <property type="match status" value="1"/>
</dbReference>
<dbReference type="PANTHER" id="PTHR37832:SF1">
    <property type="entry name" value="STRESS-RESPONSE A_B BARREL DOMAIN-CONTAINING PROTEIN"/>
    <property type="match status" value="1"/>
</dbReference>
<dbReference type="PATRIC" id="fig|44252.3.peg.4918"/>
<evidence type="ECO:0000259" key="1">
    <source>
        <dbReference type="PROSITE" id="PS51502"/>
    </source>
</evidence>